<dbReference type="GO" id="GO:0005739">
    <property type="term" value="C:mitochondrion"/>
    <property type="evidence" value="ECO:0007669"/>
    <property type="project" value="TreeGrafter"/>
</dbReference>
<dbReference type="InterPro" id="IPR011032">
    <property type="entry name" value="GroES-like_sf"/>
</dbReference>
<dbReference type="InterPro" id="IPR036291">
    <property type="entry name" value="NAD(P)-bd_dom_sf"/>
</dbReference>
<gene>
    <name evidence="3" type="ORF">GWI33_019451</name>
</gene>
<evidence type="ECO:0000259" key="2">
    <source>
        <dbReference type="SMART" id="SM00829"/>
    </source>
</evidence>
<dbReference type="SUPFAM" id="SSF50129">
    <property type="entry name" value="GroES-like"/>
    <property type="match status" value="1"/>
</dbReference>
<feature type="domain" description="Enoyl reductase (ER)" evidence="2">
    <location>
        <begin position="142"/>
        <end position="415"/>
    </location>
</feature>
<feature type="transmembrane region" description="Helical" evidence="1">
    <location>
        <begin position="101"/>
        <end position="122"/>
    </location>
</feature>
<dbReference type="EMBL" id="JAACXV010014436">
    <property type="protein sequence ID" value="KAF7267301.1"/>
    <property type="molecule type" value="Genomic_DNA"/>
</dbReference>
<reference evidence="3" key="1">
    <citation type="submission" date="2020-08" db="EMBL/GenBank/DDBJ databases">
        <title>Genome sequencing and assembly of the red palm weevil Rhynchophorus ferrugineus.</title>
        <authorList>
            <person name="Dias G.B."/>
            <person name="Bergman C.M."/>
            <person name="Manee M."/>
        </authorList>
    </citation>
    <scope>NUCLEOTIDE SEQUENCE</scope>
    <source>
        <strain evidence="3">AA-2017</strain>
        <tissue evidence="3">Whole larva</tissue>
    </source>
</reference>
<dbReference type="Pfam" id="PF08240">
    <property type="entry name" value="ADH_N"/>
    <property type="match status" value="1"/>
</dbReference>
<keyword evidence="1" id="KW-0472">Membrane</keyword>
<dbReference type="SUPFAM" id="SSF51735">
    <property type="entry name" value="NAD(P)-binding Rossmann-fold domains"/>
    <property type="match status" value="1"/>
</dbReference>
<dbReference type="Proteomes" id="UP000625711">
    <property type="component" value="Unassembled WGS sequence"/>
</dbReference>
<proteinExistence type="predicted"/>
<dbReference type="GO" id="GO:0016491">
    <property type="term" value="F:oxidoreductase activity"/>
    <property type="evidence" value="ECO:0007669"/>
    <property type="project" value="InterPro"/>
</dbReference>
<sequence length="463" mass="51662">MDELLFRSNRGIESMQVQAEIAASKTKDFFNNYSRQVSDLFKQIWSNTHVKEIKGVLLEVIKFVIDVSSDVKKYFIESVDLKYLSLFLTQTFGNKWTKREITLACVGFLVGGLIGAAVGYSIRSTQTPYRYMQAIQVVRYMGPESVAVLQDAQAPYECGDFDVLVNVKAASVQVIDAQICCGYGRNFRKILRKLYNESDLPVTLGRDCTGIITDLGRKVKRLEIGDEVWVTLPYWSQGTLCQTILVSENRVAHKPKNVGFEGACSIPYAGSIALSTLSEANIDSNNAQNKSFLIQGGCTPVGCVLIQLLKSWKADVTATCYKRAVPVAEALGANEVITVEDPENAASEINSNNIKSNKNLFKQLEHINKQFDFIILTKNESADDFKTFCTKEGQILSTYPPQLASDSLGYLTSLLFTSYIYLKSWFGSVYDDFDEAHLCHVTLEKLTELVEDGVLQTVVDKVF</sequence>
<dbReference type="PANTHER" id="PTHR11695:SF645">
    <property type="entry name" value="RETICULON-4-INTERACTING PROTEIN 1, MITOCHONDRIAL-LIKE PROTEIN"/>
    <property type="match status" value="1"/>
</dbReference>
<dbReference type="OrthoDB" id="9930022at2759"/>
<comment type="caution">
    <text evidence="3">The sequence shown here is derived from an EMBL/GenBank/DDBJ whole genome shotgun (WGS) entry which is preliminary data.</text>
</comment>
<feature type="non-terminal residue" evidence="3">
    <location>
        <position position="1"/>
    </location>
</feature>
<keyword evidence="1" id="KW-1133">Transmembrane helix</keyword>
<dbReference type="SMART" id="SM00829">
    <property type="entry name" value="PKS_ER"/>
    <property type="match status" value="1"/>
</dbReference>
<evidence type="ECO:0000256" key="1">
    <source>
        <dbReference type="SAM" id="Phobius"/>
    </source>
</evidence>
<accession>A0A834M476</accession>
<keyword evidence="4" id="KW-1185">Reference proteome</keyword>
<organism evidence="3 4">
    <name type="scientific">Rhynchophorus ferrugineus</name>
    <name type="common">Red palm weevil</name>
    <name type="synonym">Curculio ferrugineus</name>
    <dbReference type="NCBI Taxonomy" id="354439"/>
    <lineage>
        <taxon>Eukaryota</taxon>
        <taxon>Metazoa</taxon>
        <taxon>Ecdysozoa</taxon>
        <taxon>Arthropoda</taxon>
        <taxon>Hexapoda</taxon>
        <taxon>Insecta</taxon>
        <taxon>Pterygota</taxon>
        <taxon>Neoptera</taxon>
        <taxon>Endopterygota</taxon>
        <taxon>Coleoptera</taxon>
        <taxon>Polyphaga</taxon>
        <taxon>Cucujiformia</taxon>
        <taxon>Curculionidae</taxon>
        <taxon>Dryophthorinae</taxon>
        <taxon>Rhynchophorus</taxon>
    </lineage>
</organism>
<name>A0A834M476_RHYFE</name>
<evidence type="ECO:0000313" key="4">
    <source>
        <dbReference type="Proteomes" id="UP000625711"/>
    </source>
</evidence>
<evidence type="ECO:0000313" key="3">
    <source>
        <dbReference type="EMBL" id="KAF7267301.1"/>
    </source>
</evidence>
<dbReference type="Gene3D" id="3.40.50.720">
    <property type="entry name" value="NAD(P)-binding Rossmann-like Domain"/>
    <property type="match status" value="1"/>
</dbReference>
<dbReference type="Gene3D" id="3.90.180.10">
    <property type="entry name" value="Medium-chain alcohol dehydrogenases, catalytic domain"/>
    <property type="match status" value="1"/>
</dbReference>
<dbReference type="InterPro" id="IPR050700">
    <property type="entry name" value="YIM1/Zinc_Alcohol_DH_Fams"/>
</dbReference>
<dbReference type="AlphaFoldDB" id="A0A834M476"/>
<dbReference type="PANTHER" id="PTHR11695">
    <property type="entry name" value="ALCOHOL DEHYDROGENASE RELATED"/>
    <property type="match status" value="1"/>
</dbReference>
<keyword evidence="1" id="KW-0812">Transmembrane</keyword>
<protein>
    <recommendedName>
        <fullName evidence="2">Enoyl reductase (ER) domain-containing protein</fullName>
    </recommendedName>
</protein>
<dbReference type="InterPro" id="IPR020843">
    <property type="entry name" value="ER"/>
</dbReference>
<dbReference type="InterPro" id="IPR013154">
    <property type="entry name" value="ADH-like_N"/>
</dbReference>